<dbReference type="InterPro" id="IPR041577">
    <property type="entry name" value="RT_RNaseH_2"/>
</dbReference>
<dbReference type="Gene3D" id="2.40.50.40">
    <property type="match status" value="1"/>
</dbReference>
<dbReference type="Pfam" id="PF17919">
    <property type="entry name" value="RT_RNaseH_2"/>
    <property type="match status" value="1"/>
</dbReference>
<dbReference type="FunFam" id="3.30.70.270:FF:000020">
    <property type="entry name" value="Transposon Tf2-6 polyprotein-like Protein"/>
    <property type="match status" value="1"/>
</dbReference>
<proteinExistence type="predicted"/>
<evidence type="ECO:0000313" key="4">
    <source>
        <dbReference type="Proteomes" id="UP001063166"/>
    </source>
</evidence>
<evidence type="ECO:0000313" key="3">
    <source>
        <dbReference type="EMBL" id="GLB33342.1"/>
    </source>
</evidence>
<dbReference type="SMART" id="SM00298">
    <property type="entry name" value="CHROMO"/>
    <property type="match status" value="1"/>
</dbReference>
<dbReference type="PANTHER" id="PTHR37984">
    <property type="entry name" value="PROTEIN CBG26694"/>
    <property type="match status" value="1"/>
</dbReference>
<name>A0A9P3UHU8_LYOSH</name>
<dbReference type="InterPro" id="IPR023780">
    <property type="entry name" value="Chromo_domain"/>
</dbReference>
<dbReference type="Proteomes" id="UP001063166">
    <property type="component" value="Unassembled WGS sequence"/>
</dbReference>
<evidence type="ECO:0000259" key="2">
    <source>
        <dbReference type="PROSITE" id="PS50013"/>
    </source>
</evidence>
<dbReference type="AlphaFoldDB" id="A0A9P3UHU8"/>
<dbReference type="Pfam" id="PF00385">
    <property type="entry name" value="Chromo"/>
    <property type="match status" value="1"/>
</dbReference>
<dbReference type="InterPro" id="IPR050951">
    <property type="entry name" value="Retrovirus_Pol_polyprotein"/>
</dbReference>
<dbReference type="InterPro" id="IPR043502">
    <property type="entry name" value="DNA/RNA_pol_sf"/>
</dbReference>
<dbReference type="SUPFAM" id="SSF54160">
    <property type="entry name" value="Chromo domain-like"/>
    <property type="match status" value="1"/>
</dbReference>
<accession>A0A9P3UHU8</accession>
<evidence type="ECO:0000256" key="1">
    <source>
        <dbReference type="ARBA" id="ARBA00023268"/>
    </source>
</evidence>
<dbReference type="Gene3D" id="3.30.70.270">
    <property type="match status" value="1"/>
</dbReference>
<keyword evidence="1" id="KW-0511">Multifunctional enzyme</keyword>
<sequence>MLSMPGPIVTEDGEEEFFIDKIVDERNRERGKQYLIRWRGYGPEHDLWRPGREMEDTEALDVWLKRANCIALDYLLIHNLFLFALRFALVSGPLGPLYTLAWCARSIVAEWPTPKNKKEVQSFLGFTNFYQWFIHDFSYHAWPLFDLMAKDVAWTWGSAQQDVFDALKRAITSQPVLIFLDDDHPFRVEADSPDFATGVVLSQQSPVRGHPSPSPFLFHFPSIPFLPYLLLDILDLDVHRSVSVPAPDSHPLRTSLCSGPRTPTSGLRIPFPGYVGFRISANCCASTI</sequence>
<dbReference type="EMBL" id="BRPK01000001">
    <property type="protein sequence ID" value="GLB33342.1"/>
    <property type="molecule type" value="Genomic_DNA"/>
</dbReference>
<protein>
    <submittedName>
        <fullName evidence="3">Retrotransposable element tf2 155 kDa protein type 1-like</fullName>
    </submittedName>
</protein>
<dbReference type="PROSITE" id="PS50013">
    <property type="entry name" value="CHROMO_2"/>
    <property type="match status" value="1"/>
</dbReference>
<dbReference type="SUPFAM" id="SSF56672">
    <property type="entry name" value="DNA/RNA polymerases"/>
    <property type="match status" value="1"/>
</dbReference>
<dbReference type="InterPro" id="IPR043128">
    <property type="entry name" value="Rev_trsase/Diguanyl_cyclase"/>
</dbReference>
<feature type="domain" description="Chromo" evidence="2">
    <location>
        <begin position="17"/>
        <end position="66"/>
    </location>
</feature>
<gene>
    <name evidence="3" type="ORF">LshimejAT787_0102260</name>
</gene>
<dbReference type="CDD" id="cd18970">
    <property type="entry name" value="CD_POL_like"/>
    <property type="match status" value="1"/>
</dbReference>
<dbReference type="GO" id="GO:0003824">
    <property type="term" value="F:catalytic activity"/>
    <property type="evidence" value="ECO:0007669"/>
    <property type="project" value="UniProtKB-KW"/>
</dbReference>
<dbReference type="OrthoDB" id="3018369at2759"/>
<dbReference type="GO" id="GO:0006338">
    <property type="term" value="P:chromatin remodeling"/>
    <property type="evidence" value="ECO:0007669"/>
    <property type="project" value="UniProtKB-ARBA"/>
</dbReference>
<dbReference type="PANTHER" id="PTHR37984:SF5">
    <property type="entry name" value="PROTEIN NYNRIN-LIKE"/>
    <property type="match status" value="1"/>
</dbReference>
<reference evidence="3" key="1">
    <citation type="submission" date="2022-07" db="EMBL/GenBank/DDBJ databases">
        <title>The genome of Lyophyllum shimeji provides insight into the initial evolution of ectomycorrhizal fungal genome.</title>
        <authorList>
            <person name="Kobayashi Y."/>
            <person name="Shibata T."/>
            <person name="Hirakawa H."/>
            <person name="Shigenobu S."/>
            <person name="Nishiyama T."/>
            <person name="Yamada A."/>
            <person name="Hasebe M."/>
            <person name="Kawaguchi M."/>
        </authorList>
    </citation>
    <scope>NUCLEOTIDE SEQUENCE</scope>
    <source>
        <strain evidence="3">AT787</strain>
    </source>
</reference>
<dbReference type="InterPro" id="IPR016197">
    <property type="entry name" value="Chromo-like_dom_sf"/>
</dbReference>
<organism evidence="3 4">
    <name type="scientific">Lyophyllum shimeji</name>
    <name type="common">Hon-shimeji</name>
    <name type="synonym">Tricholoma shimeji</name>
    <dbReference type="NCBI Taxonomy" id="47721"/>
    <lineage>
        <taxon>Eukaryota</taxon>
        <taxon>Fungi</taxon>
        <taxon>Dikarya</taxon>
        <taxon>Basidiomycota</taxon>
        <taxon>Agaricomycotina</taxon>
        <taxon>Agaricomycetes</taxon>
        <taxon>Agaricomycetidae</taxon>
        <taxon>Agaricales</taxon>
        <taxon>Tricholomatineae</taxon>
        <taxon>Lyophyllaceae</taxon>
        <taxon>Lyophyllum</taxon>
    </lineage>
</organism>
<keyword evidence="4" id="KW-1185">Reference proteome</keyword>
<comment type="caution">
    <text evidence="3">The sequence shown here is derived from an EMBL/GenBank/DDBJ whole genome shotgun (WGS) entry which is preliminary data.</text>
</comment>
<dbReference type="InterPro" id="IPR000953">
    <property type="entry name" value="Chromo/chromo_shadow_dom"/>
</dbReference>